<comment type="similarity">
    <text evidence="1">Belongs to the short-chain dehydrogenases/reductases (SDR) family.</text>
</comment>
<dbReference type="PANTHER" id="PTHR42760:SF133">
    <property type="entry name" value="3-OXOACYL-[ACYL-CARRIER-PROTEIN] REDUCTASE"/>
    <property type="match status" value="1"/>
</dbReference>
<protein>
    <submittedName>
        <fullName evidence="3">SDR family oxidoreductase</fullName>
    </submittedName>
</protein>
<dbReference type="InterPro" id="IPR020904">
    <property type="entry name" value="Sc_DH/Rdtase_CS"/>
</dbReference>
<accession>A0ABP5EF29</accession>
<dbReference type="InterPro" id="IPR002347">
    <property type="entry name" value="SDR_fam"/>
</dbReference>
<dbReference type="PRINTS" id="PR00080">
    <property type="entry name" value="SDRFAMILY"/>
</dbReference>
<evidence type="ECO:0000313" key="3">
    <source>
        <dbReference type="EMBL" id="GAA1997241.1"/>
    </source>
</evidence>
<dbReference type="InterPro" id="IPR036291">
    <property type="entry name" value="NAD(P)-bd_dom_sf"/>
</dbReference>
<dbReference type="RefSeq" id="WP_344661761.1">
    <property type="nucleotide sequence ID" value="NZ_BAAAQM010000059.1"/>
</dbReference>
<dbReference type="EMBL" id="BAAAQM010000059">
    <property type="protein sequence ID" value="GAA1997241.1"/>
    <property type="molecule type" value="Genomic_DNA"/>
</dbReference>
<dbReference type="Gene3D" id="3.40.50.720">
    <property type="entry name" value="NAD(P)-binding Rossmann-like Domain"/>
    <property type="match status" value="1"/>
</dbReference>
<sequence length="253" mass="25928">MGDFDNRTVLITGGGSGIGLATARLLLAAGASVVLAGRSAERLQSAAKNLDAGNRVLTVPTDVSVPAQLDDLAAAVRDRFGGLDGVVANAGAGMLNRLPGYTEQDFDQLVGVNFKGAFFTVQKAVPLLGHGGSVVLVSSWTAHRGVALGALYAATKAAVRNLAGTLAADLAGAGIRVNTVTPGHIGTEMFDAVTGSDQVRSMFRSEVALDRIGRPEEVAEAVAFLLSRRAAYITGQELVVDGGLTRSVPFPAS</sequence>
<evidence type="ECO:0000256" key="2">
    <source>
        <dbReference type="ARBA" id="ARBA00023002"/>
    </source>
</evidence>
<proteinExistence type="inferred from homology"/>
<dbReference type="PROSITE" id="PS00061">
    <property type="entry name" value="ADH_SHORT"/>
    <property type="match status" value="1"/>
</dbReference>
<keyword evidence="4" id="KW-1185">Reference proteome</keyword>
<keyword evidence="2" id="KW-0560">Oxidoreductase</keyword>
<dbReference type="Pfam" id="PF13561">
    <property type="entry name" value="adh_short_C2"/>
    <property type="match status" value="1"/>
</dbReference>
<name>A0ABP5EF29_9ACTN</name>
<dbReference type="PRINTS" id="PR00081">
    <property type="entry name" value="GDHRDH"/>
</dbReference>
<evidence type="ECO:0000256" key="1">
    <source>
        <dbReference type="ARBA" id="ARBA00006484"/>
    </source>
</evidence>
<dbReference type="SUPFAM" id="SSF51735">
    <property type="entry name" value="NAD(P)-binding Rossmann-fold domains"/>
    <property type="match status" value="1"/>
</dbReference>
<gene>
    <name evidence="3" type="ORF">GCM10009838_73110</name>
</gene>
<evidence type="ECO:0000313" key="4">
    <source>
        <dbReference type="Proteomes" id="UP001499854"/>
    </source>
</evidence>
<comment type="caution">
    <text evidence="3">The sequence shown here is derived from an EMBL/GenBank/DDBJ whole genome shotgun (WGS) entry which is preliminary data.</text>
</comment>
<organism evidence="3 4">
    <name type="scientific">Catenulispora subtropica</name>
    <dbReference type="NCBI Taxonomy" id="450798"/>
    <lineage>
        <taxon>Bacteria</taxon>
        <taxon>Bacillati</taxon>
        <taxon>Actinomycetota</taxon>
        <taxon>Actinomycetes</taxon>
        <taxon>Catenulisporales</taxon>
        <taxon>Catenulisporaceae</taxon>
        <taxon>Catenulispora</taxon>
    </lineage>
</organism>
<dbReference type="CDD" id="cd05233">
    <property type="entry name" value="SDR_c"/>
    <property type="match status" value="1"/>
</dbReference>
<dbReference type="Proteomes" id="UP001499854">
    <property type="component" value="Unassembled WGS sequence"/>
</dbReference>
<reference evidence="4" key="1">
    <citation type="journal article" date="2019" name="Int. J. Syst. Evol. Microbiol.">
        <title>The Global Catalogue of Microorganisms (GCM) 10K type strain sequencing project: providing services to taxonomists for standard genome sequencing and annotation.</title>
        <authorList>
            <consortium name="The Broad Institute Genomics Platform"/>
            <consortium name="The Broad Institute Genome Sequencing Center for Infectious Disease"/>
            <person name="Wu L."/>
            <person name="Ma J."/>
        </authorList>
    </citation>
    <scope>NUCLEOTIDE SEQUENCE [LARGE SCALE GENOMIC DNA]</scope>
    <source>
        <strain evidence="4">JCM 16013</strain>
    </source>
</reference>
<dbReference type="PANTHER" id="PTHR42760">
    <property type="entry name" value="SHORT-CHAIN DEHYDROGENASES/REDUCTASES FAMILY MEMBER"/>
    <property type="match status" value="1"/>
</dbReference>